<dbReference type="InterPro" id="IPR003838">
    <property type="entry name" value="ABC3_permease_C"/>
</dbReference>
<sequence>MGRLFKEVFKSLARNKITLICLTILIFLTSGIFTLFFDVKTSYSNTINSYDRISRLHDLTTDLDVNPTGNVPNGGFDQIDDENKFTKKPYNFGTTPANNIFDYSLTLPKNDRQYIQLKDKFGNLNISDGNKYIKTEDFMKFYYASKNKTSGIDFSLNKYSITNVQKRLDIENDTTLTDAQKQEKLAKLPPAPIPLNENQERSLDYNMRKFSLGSSYKFKLYKKENGEFVPYEKEIKTNELTEFKFKKELKLKDIANIVYSTETNKGKYLTNPRSLFLNTKTKEASLDIKDYDKWKASGVLQTIKGSDFLKALGFEEKPNEKGKWYYNSTLQANSDIKLDSPLSTKDALNDQDKLKNKFTIKNYLSSIGKTELINKEEQFETISGGNYLLPEQWIRKRKEITSFNWYRYKLNWNEQEDESKSNWKGSHLKFISNYRKTNPSEYEKLKYFSVWNKVISTYYYNGIHDGSKPLVKKETKRLDAKDLDTLFNNPWKSRPLMGPNNNVDWTKYNWKNNEFLWSIKSIEKQIVDPKDISKLNAQYLSNNDRLKETQSIVRDKAREFARNIILEKIKQEVGKLNVGIRQTLTVESVDEKTNKKNVYHFINTGDRNNKIYGTKQEVGKLKDEQTNPSVLNSSIQNTNTDDFLLKPKPGEENIVKKIPSVYVKEIIKAIFEGYTPDPNYFAPDIRFADYYDFYQNTRIPKLLKSQKLLTLTNTKTENKTNVTVAGAVSYLGNGKYALLAKSNIDSFSNEEVWKKVLVNNKEYLTLEELYDYLVKNELTIKGEIGKNGWAYSDPKFKNSFSLPIAFGSINNEFVNDIIQNKSIASFVQAIKKVLLQTNAKYLFDKNVLDVLFNSLRKAFEDNNYHVLLSTSKSNSNILTKVIFDTINNIIKNVSEKSKDGGQYINWDGNSMIKNIFNHLIDYFKEKYIESASTDEERAQKLIEQLDNFSAALGINFKMIPYLNIKTIDLIKLFKNKEKVFDFLKNLIDSIDFVKWSNLIQEWYKKYPYKNFTDTNLEYWTLSMHRIVSYLFESVDDLKFKNAINELIYNLDFNALLNPNKSTSIYNIWKTAHEKLDPNYFNNADNIEYANQLKSFFSRLSSSNDPNSLYDNVNEGLFEIINNISISKFSEALKNLIRTISYPIQANGKVYKNYYTEKLDNVDYLSAFISSMVSNDDENVNGKIKAFQDAIIKMFNLSNETEELIKQIKLRIPKKSNSKISIYDILTLLKFSIPGGNKNSISIDKNKIDAYDQTKINNILAKINYAIINKTKVDLTTHELEFLQKYALVNGEELSDLEKLKFKLESYNSFINKLMLKNHLPPNNNWDYKFNSDDANKEIKSYADLAYRSALVNNKSNVPDAKLLETMHSFLSKYLSSLMGKGQSSIIKHTLALYSMWIKLAYELNNFADYEEKFEKNPQTGLTEYKKIKKKKMTYDEISEILQKFLEICQRKEVTDLLNSYTKVQDLLPGIGILGADNNYQSKTLKLALAHAETQKAAKMLQEAFNNLDVFKNFFAELSNKYKQLDTEVDDLNNPGHKISTNYFKYILNKHIYEVTYNLGYIASANNMPTHYLESLKEFVKSFIKTSSSSNNKLSPLVSNDYHFDLLYKLTLESSKLPEVLSIFNVPRSILNPLLALSFPQIMLSYILGNNPNDGNLSYIIKKLFSNLNNLTTKQIREMLRPLFDKFASPSSEINDKGDNSVALDMSYFQYLVSSVLKTKNGKDIKFYDLNITQTFKKILYTAIEPITIKNYIAYSDAGSYLAKVNYGYLNKNKKEVYKGDLSKYLKSPIEMQRFIASLPDKYKVRINSIEYLIIGVDSTADYLYPVINEENLQVDTKTQALLYVNQKGFDRIHSAYPTFAIKEYVLLKAPTDAKGRYLYGKSPKELQKKLNNFISSITASSIKKTYLRDETDYLNPERVIRVVTVRKIVDTIRNVTIYSVLLLIILVSFIVFFIIKRYIEARNKVIGILRAQGYTTGEIALSFCAFGWIPTFIGTLSGYITGLLLQLKTMKIFSSYWTLENNTIPFNWLTLLLTILIPLVAISLLIFLITIISVRKKAIELMSGLVEVNVGNVAQKISSIFRRSTIKLRYIASMAINNFWKLVSLLLAFSTTSFISMFFMSSNNTFTKSISKTYQNRNYRYKLNLETPSTEGGPYVTYNKNDLDKYLYVPNDLAGNQSSNGSQLDYSNPNFLRPGHSFNSDVIQRKYDPVVLTKSSLDLLLDMAVELSPWDITYANMPETQRARVIQIFRKVSKLMEATQNIFESKVNANIDGKIAVKDRKKYLADKKAGLPEDMSNRVSFFSFTTSTLDASKYDSDADSAKKFMFNEWDPVNQQYLKPVPVSTAKHRQEYRNFLLNAYKKINVPDFFVSFAGIYWNDETNEKYSYAKTLINNKEHKIYGYYHDSKYVRLYSDRGVDLTEKLRKAADKWLENNDPDAPIPLVVNKVTAKILGVSEGSIVSGEVLNHVDRFIHRSLNQPKPRTNYRYKIIGISDTYINNEFSTDKRIIDKILGFDTLTKRLRDSRLDELEALKKLPHNASKLKEIEAKFNHKYEAFNGILSNDKTPVQTIDTLTTYSTVGFWGAAATFDVANATDEGAWQFFKSIFISNSSKKYVSVFEHMVNSYNEAHNKNLNYEDILKKTLGIDSTDIQKIIDMSIPDANYSKLARRMLTKFFGTDSNAIYGKDIMFGASFDVASKDIEVGFISGISQTVNTILTAIIVLSFIISIVILVVITNIMISSNQKAIATFSVLGYTNSEKIFLFFFNFIPIILLACALMVPVTFGIIAIFNKFMITTSQIVLPLKLTISSIILSATVCLSIFTLTSIVTWTSLNKAKAIDTLKGK</sequence>
<feature type="transmembrane region" description="Helical" evidence="7">
    <location>
        <begin position="2099"/>
        <end position="2120"/>
    </location>
</feature>
<dbReference type="PANTHER" id="PTHR30572:SF4">
    <property type="entry name" value="ABC TRANSPORTER PERMEASE YTRF"/>
    <property type="match status" value="1"/>
</dbReference>
<dbReference type="InterPro" id="IPR050250">
    <property type="entry name" value="Macrolide_Exporter_MacB"/>
</dbReference>
<feature type="transmembrane region" description="Helical" evidence="7">
    <location>
        <begin position="1979"/>
        <end position="2005"/>
    </location>
</feature>
<dbReference type="PANTHER" id="PTHR30572">
    <property type="entry name" value="MEMBRANE COMPONENT OF TRANSPORTER-RELATED"/>
    <property type="match status" value="1"/>
</dbReference>
<comment type="similarity">
    <text evidence="6">Belongs to the ABC-4 integral membrane protein family.</text>
</comment>
<feature type="transmembrane region" description="Helical" evidence="7">
    <location>
        <begin position="2714"/>
        <end position="2738"/>
    </location>
</feature>
<reference evidence="9" key="1">
    <citation type="submission" date="2021-11" db="EMBL/GenBank/DDBJ databases">
        <title>The first genome sequence of unculturable Mycoplasma faucium obtained by de novo assembly of metagenomic reads.</title>
        <authorList>
            <person name="Sabat A.J."/>
            <person name="Bathoorn E."/>
            <person name="Akkerboom V."/>
            <person name="Friedrich A.W."/>
        </authorList>
    </citation>
    <scope>NUCLEOTIDE SEQUENCE [LARGE SCALE GENOMIC DNA]</scope>
    <source>
        <strain evidence="9">UMCG-MFM1</strain>
    </source>
</reference>
<evidence type="ECO:0000256" key="4">
    <source>
        <dbReference type="ARBA" id="ARBA00022989"/>
    </source>
</evidence>
<keyword evidence="5 7" id="KW-0472">Membrane</keyword>
<feature type="transmembrane region" description="Helical" evidence="7">
    <location>
        <begin position="2808"/>
        <end position="2831"/>
    </location>
</feature>
<dbReference type="Pfam" id="PF02687">
    <property type="entry name" value="FtsX"/>
    <property type="match status" value="2"/>
</dbReference>
<evidence type="ECO:0000256" key="6">
    <source>
        <dbReference type="ARBA" id="ARBA00038076"/>
    </source>
</evidence>
<accession>A0ABZ2TLQ8</accession>
<keyword evidence="10" id="KW-1185">Reference proteome</keyword>
<keyword evidence="4 7" id="KW-1133">Transmembrane helix</keyword>
<dbReference type="Proteomes" id="UP001622612">
    <property type="component" value="Chromosome"/>
</dbReference>
<evidence type="ECO:0000256" key="7">
    <source>
        <dbReference type="SAM" id="Phobius"/>
    </source>
</evidence>
<evidence type="ECO:0000313" key="10">
    <source>
        <dbReference type="Proteomes" id="UP001622612"/>
    </source>
</evidence>
<feature type="transmembrane region" description="Helical" evidence="7">
    <location>
        <begin position="2759"/>
        <end position="2788"/>
    </location>
</feature>
<name>A0ABZ2TLQ8_9BACT</name>
<feature type="transmembrane region" description="Helical" evidence="7">
    <location>
        <begin position="2025"/>
        <end position="2052"/>
    </location>
</feature>
<comment type="subcellular location">
    <subcellularLocation>
        <location evidence="1">Cell membrane</location>
        <topology evidence="1">Multi-pass membrane protein</topology>
    </subcellularLocation>
</comment>
<protein>
    <submittedName>
        <fullName evidence="9">ABC transporter permease</fullName>
    </submittedName>
</protein>
<dbReference type="EMBL" id="CP088155">
    <property type="protein sequence ID" value="WYM97309.1"/>
    <property type="molecule type" value="Genomic_DNA"/>
</dbReference>
<keyword evidence="2" id="KW-1003">Cell membrane</keyword>
<feature type="transmembrane region" description="Helical" evidence="7">
    <location>
        <begin position="1935"/>
        <end position="1959"/>
    </location>
</feature>
<evidence type="ECO:0000259" key="8">
    <source>
        <dbReference type="Pfam" id="PF02687"/>
    </source>
</evidence>
<evidence type="ECO:0000256" key="2">
    <source>
        <dbReference type="ARBA" id="ARBA00022475"/>
    </source>
</evidence>
<evidence type="ECO:0000256" key="3">
    <source>
        <dbReference type="ARBA" id="ARBA00022692"/>
    </source>
</evidence>
<keyword evidence="3 7" id="KW-0812">Transmembrane</keyword>
<feature type="transmembrane region" description="Helical" evidence="7">
    <location>
        <begin position="20"/>
        <end position="37"/>
    </location>
</feature>
<dbReference type="RefSeq" id="WP_405311686.1">
    <property type="nucleotide sequence ID" value="NZ_CP088155.1"/>
</dbReference>
<feature type="domain" description="ABC3 transporter permease C-terminal" evidence="8">
    <location>
        <begin position="1940"/>
        <end position="2057"/>
    </location>
</feature>
<proteinExistence type="inferred from homology"/>
<gene>
    <name evidence="9" type="ORF">LQ356_00220</name>
</gene>
<evidence type="ECO:0000313" key="9">
    <source>
        <dbReference type="EMBL" id="WYM97309.1"/>
    </source>
</evidence>
<organism evidence="9 10">
    <name type="scientific">Metamycoplasma faucium</name>
    <dbReference type="NCBI Taxonomy" id="56142"/>
    <lineage>
        <taxon>Bacteria</taxon>
        <taxon>Bacillati</taxon>
        <taxon>Mycoplasmatota</taxon>
        <taxon>Mycoplasmoidales</taxon>
        <taxon>Metamycoplasmataceae</taxon>
        <taxon>Metamycoplasma</taxon>
    </lineage>
</organism>
<feature type="domain" description="ABC3 transporter permease C-terminal" evidence="8">
    <location>
        <begin position="2717"/>
        <end position="2831"/>
    </location>
</feature>
<evidence type="ECO:0000256" key="1">
    <source>
        <dbReference type="ARBA" id="ARBA00004651"/>
    </source>
</evidence>
<evidence type="ECO:0000256" key="5">
    <source>
        <dbReference type="ARBA" id="ARBA00023136"/>
    </source>
</evidence>